<name>A0ABT5UW18_9VIBR</name>
<sequence>MVDNMIDKYTKLDEALNELKSSAAHVDRQRGEHTQPLFDAVLFHCHGKLLTPCVAEAYATLQALIREKESGRLTALRAEYLSERLLAQIAALKREISTQNVRRKEPKPTGYFKKPINALYQELAQHQDWERRLMELVRDKELLLAQAPPIQKMNAQQALLLAEQRLNRCQAAKIKLEQRITMQERKA</sequence>
<feature type="coiled-coil region" evidence="1">
    <location>
        <begin position="126"/>
        <end position="186"/>
    </location>
</feature>
<evidence type="ECO:0000313" key="2">
    <source>
        <dbReference type="EMBL" id="MDE1513610.1"/>
    </source>
</evidence>
<reference evidence="2 3" key="1">
    <citation type="submission" date="2023-02" db="EMBL/GenBank/DDBJ databases">
        <title>Vibrio intestini sp. nov., a close relative of Vibrio cholerae isolated from the intestine of Healthy Culter dabryi.</title>
        <authorList>
            <person name="Wu N."/>
        </authorList>
    </citation>
    <scope>NUCLEOTIDE SEQUENCE [LARGE SCALE GENOMIC DNA]</scope>
    <source>
        <strain evidence="2 3">DSL-7</strain>
    </source>
</reference>
<keyword evidence="1" id="KW-0175">Coiled coil</keyword>
<dbReference type="Gene3D" id="1.20.1270.340">
    <property type="match status" value="1"/>
</dbReference>
<organism evidence="2 3">
    <name type="scientific">Vibrio chanodichtyis</name>
    <dbReference type="NCBI Taxonomy" id="3027932"/>
    <lineage>
        <taxon>Bacteria</taxon>
        <taxon>Pseudomonadati</taxon>
        <taxon>Pseudomonadota</taxon>
        <taxon>Gammaproteobacteria</taxon>
        <taxon>Vibrionales</taxon>
        <taxon>Vibrionaceae</taxon>
        <taxon>Vibrio</taxon>
    </lineage>
</organism>
<evidence type="ECO:0000256" key="1">
    <source>
        <dbReference type="SAM" id="Coils"/>
    </source>
</evidence>
<evidence type="ECO:0000313" key="3">
    <source>
        <dbReference type="Proteomes" id="UP001216189"/>
    </source>
</evidence>
<dbReference type="Proteomes" id="UP001216189">
    <property type="component" value="Unassembled WGS sequence"/>
</dbReference>
<dbReference type="EMBL" id="JARBFT010000001">
    <property type="protein sequence ID" value="MDE1513610.1"/>
    <property type="molecule type" value="Genomic_DNA"/>
</dbReference>
<dbReference type="InterPro" id="IPR010890">
    <property type="entry name" value="PriC"/>
</dbReference>
<keyword evidence="3" id="KW-1185">Reference proteome</keyword>
<proteinExistence type="predicted"/>
<gene>
    <name evidence="2" type="ORF">PUN32_01110</name>
</gene>
<dbReference type="InterPro" id="IPR038338">
    <property type="entry name" value="PriC_sf"/>
</dbReference>
<accession>A0ABT5UW18</accession>
<dbReference type="Pfam" id="PF07445">
    <property type="entry name" value="PriC"/>
    <property type="match status" value="1"/>
</dbReference>
<protein>
    <submittedName>
        <fullName evidence="2">Primosomal replication protein</fullName>
    </submittedName>
</protein>
<comment type="caution">
    <text evidence="2">The sequence shown here is derived from an EMBL/GenBank/DDBJ whole genome shotgun (WGS) entry which is preliminary data.</text>
</comment>